<name>A0A9J6G2A6_HAELO</name>
<organism evidence="2 3">
    <name type="scientific">Haemaphysalis longicornis</name>
    <name type="common">Bush tick</name>
    <dbReference type="NCBI Taxonomy" id="44386"/>
    <lineage>
        <taxon>Eukaryota</taxon>
        <taxon>Metazoa</taxon>
        <taxon>Ecdysozoa</taxon>
        <taxon>Arthropoda</taxon>
        <taxon>Chelicerata</taxon>
        <taxon>Arachnida</taxon>
        <taxon>Acari</taxon>
        <taxon>Parasitiformes</taxon>
        <taxon>Ixodida</taxon>
        <taxon>Ixodoidea</taxon>
        <taxon>Ixodidae</taxon>
        <taxon>Haemaphysalinae</taxon>
        <taxon>Haemaphysalis</taxon>
    </lineage>
</organism>
<dbReference type="AlphaFoldDB" id="A0A9J6G2A6"/>
<comment type="caution">
    <text evidence="2">The sequence shown here is derived from an EMBL/GenBank/DDBJ whole genome shotgun (WGS) entry which is preliminary data.</text>
</comment>
<evidence type="ECO:0000256" key="1">
    <source>
        <dbReference type="SAM" id="MobiDB-lite"/>
    </source>
</evidence>
<keyword evidence="3" id="KW-1185">Reference proteome</keyword>
<sequence length="120" mass="13424">MSLARASVDRIVRAYKDEKRSADTARPGRPSSTSADEDPAIVAVVNLEPSLSLTEIGRNVFLKMSLCTIGRRLVDAASRSRIVCQRPRLSHPENKEARLVFAENQLSWKEAEWSQVVFRG</sequence>
<evidence type="ECO:0000313" key="3">
    <source>
        <dbReference type="Proteomes" id="UP000821853"/>
    </source>
</evidence>
<gene>
    <name evidence="2" type="ORF">HPB48_018716</name>
</gene>
<evidence type="ECO:0008006" key="4">
    <source>
        <dbReference type="Google" id="ProtNLM"/>
    </source>
</evidence>
<accession>A0A9J6G2A6</accession>
<proteinExistence type="predicted"/>
<dbReference type="OrthoDB" id="6376364at2759"/>
<dbReference type="SUPFAM" id="SSF50789">
    <property type="entry name" value="Herpes virus serine proteinase, assemblin"/>
    <property type="match status" value="1"/>
</dbReference>
<dbReference type="VEuPathDB" id="VectorBase:HLOH_044936"/>
<protein>
    <recommendedName>
        <fullName evidence="4">Transposase Tc1-like domain-containing protein</fullName>
    </recommendedName>
</protein>
<reference evidence="2 3" key="1">
    <citation type="journal article" date="2020" name="Cell">
        <title>Large-Scale Comparative Analyses of Tick Genomes Elucidate Their Genetic Diversity and Vector Capacities.</title>
        <authorList>
            <consortium name="Tick Genome and Microbiome Consortium (TIGMIC)"/>
            <person name="Jia N."/>
            <person name="Wang J."/>
            <person name="Shi W."/>
            <person name="Du L."/>
            <person name="Sun Y."/>
            <person name="Zhan W."/>
            <person name="Jiang J.F."/>
            <person name="Wang Q."/>
            <person name="Zhang B."/>
            <person name="Ji P."/>
            <person name="Bell-Sakyi L."/>
            <person name="Cui X.M."/>
            <person name="Yuan T.T."/>
            <person name="Jiang B.G."/>
            <person name="Yang W.F."/>
            <person name="Lam T.T."/>
            <person name="Chang Q.C."/>
            <person name="Ding S.J."/>
            <person name="Wang X.J."/>
            <person name="Zhu J.G."/>
            <person name="Ruan X.D."/>
            <person name="Zhao L."/>
            <person name="Wei J.T."/>
            <person name="Ye R.Z."/>
            <person name="Que T.C."/>
            <person name="Du C.H."/>
            <person name="Zhou Y.H."/>
            <person name="Cheng J.X."/>
            <person name="Dai P.F."/>
            <person name="Guo W.B."/>
            <person name="Han X.H."/>
            <person name="Huang E.J."/>
            <person name="Li L.F."/>
            <person name="Wei W."/>
            <person name="Gao Y.C."/>
            <person name="Liu J.Z."/>
            <person name="Shao H.Z."/>
            <person name="Wang X."/>
            <person name="Wang C.C."/>
            <person name="Yang T.C."/>
            <person name="Huo Q.B."/>
            <person name="Li W."/>
            <person name="Chen H.Y."/>
            <person name="Chen S.E."/>
            <person name="Zhou L.G."/>
            <person name="Ni X.B."/>
            <person name="Tian J.H."/>
            <person name="Sheng Y."/>
            <person name="Liu T."/>
            <person name="Pan Y.S."/>
            <person name="Xia L.Y."/>
            <person name="Li J."/>
            <person name="Zhao F."/>
            <person name="Cao W.C."/>
        </authorList>
    </citation>
    <scope>NUCLEOTIDE SEQUENCE [LARGE SCALE GENOMIC DNA]</scope>
    <source>
        <strain evidence="2">HaeL-2018</strain>
    </source>
</reference>
<dbReference type="EMBL" id="JABSTR010000004">
    <property type="protein sequence ID" value="KAH9368484.1"/>
    <property type="molecule type" value="Genomic_DNA"/>
</dbReference>
<dbReference type="Proteomes" id="UP000821853">
    <property type="component" value="Chromosome 2"/>
</dbReference>
<feature type="region of interest" description="Disordered" evidence="1">
    <location>
        <begin position="17"/>
        <end position="38"/>
    </location>
</feature>
<evidence type="ECO:0000313" key="2">
    <source>
        <dbReference type="EMBL" id="KAH9368484.1"/>
    </source>
</evidence>